<accession>A0A4R0YK66</accession>
<dbReference type="Gene3D" id="3.40.50.720">
    <property type="entry name" value="NAD(P)-binding Rossmann-like Domain"/>
    <property type="match status" value="1"/>
</dbReference>
<dbReference type="InterPro" id="IPR036291">
    <property type="entry name" value="NAD(P)-bd_dom_sf"/>
</dbReference>
<dbReference type="EMBL" id="SJTG01000004">
    <property type="protein sequence ID" value="TCI07798.1"/>
    <property type="molecule type" value="Genomic_DNA"/>
</dbReference>
<dbReference type="PANTHER" id="PTHR12126">
    <property type="entry name" value="NADH-UBIQUINONE OXIDOREDUCTASE 39 KDA SUBUNIT-RELATED"/>
    <property type="match status" value="1"/>
</dbReference>
<dbReference type="SUPFAM" id="SSF51735">
    <property type="entry name" value="NAD(P)-binding Rossmann-fold domains"/>
    <property type="match status" value="1"/>
</dbReference>
<organism evidence="2 3">
    <name type="scientific">Dyella soli</name>
    <dbReference type="NCBI Taxonomy" id="522319"/>
    <lineage>
        <taxon>Bacteria</taxon>
        <taxon>Pseudomonadati</taxon>
        <taxon>Pseudomonadota</taxon>
        <taxon>Gammaproteobacteria</taxon>
        <taxon>Lysobacterales</taxon>
        <taxon>Rhodanobacteraceae</taxon>
        <taxon>Dyella</taxon>
    </lineage>
</organism>
<comment type="caution">
    <text evidence="2">The sequence shown here is derived from an EMBL/GenBank/DDBJ whole genome shotgun (WGS) entry which is preliminary data.</text>
</comment>
<dbReference type="InterPro" id="IPR051207">
    <property type="entry name" value="ComplexI_NDUFA9_subunit"/>
</dbReference>
<keyword evidence="3" id="KW-1185">Reference proteome</keyword>
<sequence>MASGSASRDVVVFGASSQIGYFLLKRLVARKDGVVAVSRKARPAEPGITWVEGDLPWTPPALDKSFDCAASFGPLAPFAAWLEQAPLRDDAFVVATSSMSAATKIDSPVLAERELAQRLREGESQLAQACERRGFRWTILRPTIVYGAARDKSLTPIARRAARTHVFPWPQGKGLRQPVHADDIAQAVLAAIDTGACAGQVVPIGGGERLTAGQMFDRVRRTVPGTVLPVPLPAAGLELIAMAVPWMRGPVARLNSDLIADNSVLEASLGVHPRPFRPDPACWGL</sequence>
<dbReference type="GO" id="GO:0044877">
    <property type="term" value="F:protein-containing complex binding"/>
    <property type="evidence" value="ECO:0007669"/>
    <property type="project" value="TreeGrafter"/>
</dbReference>
<dbReference type="Proteomes" id="UP000291822">
    <property type="component" value="Unassembled WGS sequence"/>
</dbReference>
<dbReference type="RefSeq" id="WP_131152260.1">
    <property type="nucleotide sequence ID" value="NZ_SJTG01000004.1"/>
</dbReference>
<dbReference type="PANTHER" id="PTHR12126:SF11">
    <property type="entry name" value="NADH DEHYDROGENASE [UBIQUINONE] 1 ALPHA SUBCOMPLEX SUBUNIT 9, MITOCHONDRIAL"/>
    <property type="match status" value="1"/>
</dbReference>
<proteinExistence type="predicted"/>
<dbReference type="AlphaFoldDB" id="A0A4R0YK66"/>
<dbReference type="Pfam" id="PF01370">
    <property type="entry name" value="Epimerase"/>
    <property type="match status" value="1"/>
</dbReference>
<name>A0A4R0YK66_9GAMM</name>
<protein>
    <submittedName>
        <fullName evidence="2">NAD-dependent epimerase/dehydratase family protein</fullName>
    </submittedName>
</protein>
<evidence type="ECO:0000313" key="3">
    <source>
        <dbReference type="Proteomes" id="UP000291822"/>
    </source>
</evidence>
<evidence type="ECO:0000259" key="1">
    <source>
        <dbReference type="Pfam" id="PF01370"/>
    </source>
</evidence>
<reference evidence="2 3" key="1">
    <citation type="submission" date="2019-02" db="EMBL/GenBank/DDBJ databases">
        <title>Dyella amyloliquefaciens sp. nov., isolated from forest soil.</title>
        <authorList>
            <person name="Gao Z.-H."/>
            <person name="Qiu L.-H."/>
        </authorList>
    </citation>
    <scope>NUCLEOTIDE SEQUENCE [LARGE SCALE GENOMIC DNA]</scope>
    <source>
        <strain evidence="2 3">KACC 12747</strain>
    </source>
</reference>
<gene>
    <name evidence="2" type="ORF">EZM97_24265</name>
</gene>
<evidence type="ECO:0000313" key="2">
    <source>
        <dbReference type="EMBL" id="TCI07798.1"/>
    </source>
</evidence>
<feature type="domain" description="NAD-dependent epimerase/dehydratase" evidence="1">
    <location>
        <begin position="122"/>
        <end position="195"/>
    </location>
</feature>
<dbReference type="InterPro" id="IPR001509">
    <property type="entry name" value="Epimerase_deHydtase"/>
</dbReference>